<keyword evidence="1" id="KW-0812">Transmembrane</keyword>
<sequence>MFDDCLNQIEKSLQFSRFLTRSVSSRNERTSSSMEAKDGDKLRLRNDKLFGLARTSSTVLVVECIELLTKFVDAIVSEVNLALKLLVMASVESLLVVVVLVLLLLSITIDCCIFTELLTMQLVLVALVVTIFELELLIFNSSPNSLEVLSATELVVPPLPAALIISYGLEIKEKLLPVAMPDIHNSVHIFHLLLDA</sequence>
<feature type="transmembrane region" description="Helical" evidence="1">
    <location>
        <begin position="81"/>
        <end position="105"/>
    </location>
</feature>
<keyword evidence="3" id="KW-1185">Reference proteome</keyword>
<protein>
    <submittedName>
        <fullName evidence="2">Uncharacterized protein</fullName>
    </submittedName>
</protein>
<keyword evidence="1" id="KW-0472">Membrane</keyword>
<reference evidence="2" key="2">
    <citation type="submission" date="2020-05" db="UniProtKB">
        <authorList>
            <consortium name="EnsemblMetazoa"/>
        </authorList>
    </citation>
    <scope>IDENTIFICATION</scope>
    <source>
        <strain evidence="2">IAEA</strain>
    </source>
</reference>
<organism evidence="2 3">
    <name type="scientific">Glossina palpalis gambiensis</name>
    <dbReference type="NCBI Taxonomy" id="67801"/>
    <lineage>
        <taxon>Eukaryota</taxon>
        <taxon>Metazoa</taxon>
        <taxon>Ecdysozoa</taxon>
        <taxon>Arthropoda</taxon>
        <taxon>Hexapoda</taxon>
        <taxon>Insecta</taxon>
        <taxon>Pterygota</taxon>
        <taxon>Neoptera</taxon>
        <taxon>Endopterygota</taxon>
        <taxon>Diptera</taxon>
        <taxon>Brachycera</taxon>
        <taxon>Muscomorpha</taxon>
        <taxon>Hippoboscoidea</taxon>
        <taxon>Glossinidae</taxon>
        <taxon>Glossina</taxon>
    </lineage>
</organism>
<keyword evidence="1" id="KW-1133">Transmembrane helix</keyword>
<dbReference type="AlphaFoldDB" id="A0A1B0BK84"/>
<evidence type="ECO:0000313" key="2">
    <source>
        <dbReference type="EnsemblMetazoa" id="GPPI032819-PA"/>
    </source>
</evidence>
<dbReference type="VEuPathDB" id="VectorBase:GPPI032819"/>
<evidence type="ECO:0000256" key="1">
    <source>
        <dbReference type="SAM" id="Phobius"/>
    </source>
</evidence>
<name>A0A1B0BK84_9MUSC</name>
<evidence type="ECO:0000313" key="3">
    <source>
        <dbReference type="Proteomes" id="UP000092460"/>
    </source>
</evidence>
<dbReference type="EnsemblMetazoa" id="GPPI032819-RA">
    <property type="protein sequence ID" value="GPPI032819-PA"/>
    <property type="gene ID" value="GPPI032819"/>
</dbReference>
<reference evidence="3" key="1">
    <citation type="submission" date="2015-01" db="EMBL/GenBank/DDBJ databases">
        <authorList>
            <person name="Aksoy S."/>
            <person name="Warren W."/>
            <person name="Wilson R.K."/>
        </authorList>
    </citation>
    <scope>NUCLEOTIDE SEQUENCE [LARGE SCALE GENOMIC DNA]</scope>
    <source>
        <strain evidence="3">IAEA</strain>
    </source>
</reference>
<feature type="transmembrane region" description="Helical" evidence="1">
    <location>
        <begin position="117"/>
        <end position="139"/>
    </location>
</feature>
<proteinExistence type="predicted"/>
<dbReference type="Proteomes" id="UP000092460">
    <property type="component" value="Unassembled WGS sequence"/>
</dbReference>
<dbReference type="EMBL" id="JXJN01015847">
    <property type="status" value="NOT_ANNOTATED_CDS"/>
    <property type="molecule type" value="Genomic_DNA"/>
</dbReference>
<accession>A0A1B0BK84</accession>